<sequence length="411" mass="46576">MKTFKTNISLLLILLSFSTTFSAQNTNKQTSSNGHAETFESTSYKRFREGKIRYEMYNEFNTNFKYSKLEGFEFEKGIERYYPSSIIKVDSLYYMWYSKPMSNAQVVGPLDANSTTRAFHWDLCDIWFATSKDGYKWEEQGKAVIRGPKGRYDHRSVFNPDILVANGKYYLVYQAAESLNHARWSKLFKTSGDFVPNVLGMSVSDAPTGPWKALDTPILEPGSQTSWDGEVIHEPTFFVKGGQYYLYYKSNGRLPWQPNISPGDFNKEQADMPLATGVAISNHPEGPYIKSKYNPVLIGGHGSMVWAYRNGVCATLPEGPERNSILFSEDGINFHPVIQGLTVPKGGGCFRPSSFADVDKTPGQGITWGVGHALHPYYHFVRFECDLSIEHGNRINEQYNKIKTYMKATLD</sequence>
<keyword evidence="3 5" id="KW-0378">Hydrolase</keyword>
<feature type="signal peptide" evidence="6">
    <location>
        <begin position="1"/>
        <end position="23"/>
    </location>
</feature>
<dbReference type="InterPro" id="IPR006710">
    <property type="entry name" value="Glyco_hydro_43"/>
</dbReference>
<dbReference type="CDD" id="cd08992">
    <property type="entry name" value="GH117"/>
    <property type="match status" value="1"/>
</dbReference>
<reference evidence="7 8" key="1">
    <citation type="submission" date="2019-08" db="EMBL/GenBank/DDBJ databases">
        <title>Seonamhaeicola sediminis sp. nov., isolated from marine sediment.</title>
        <authorList>
            <person name="Cao W.R."/>
        </authorList>
    </citation>
    <scope>NUCLEOTIDE SEQUENCE [LARGE SCALE GENOMIC DNA]</scope>
    <source>
        <strain evidence="7 8">B011</strain>
    </source>
</reference>
<dbReference type="RefSeq" id="WP_148540601.1">
    <property type="nucleotide sequence ID" value="NZ_VSDQ01000409.1"/>
</dbReference>
<keyword evidence="6" id="KW-0732">Signal</keyword>
<evidence type="ECO:0000313" key="8">
    <source>
        <dbReference type="Proteomes" id="UP000323930"/>
    </source>
</evidence>
<keyword evidence="8" id="KW-1185">Reference proteome</keyword>
<protein>
    <submittedName>
        <fullName evidence="7">Family 43 glycosylhydrolase</fullName>
    </submittedName>
</protein>
<name>A0A5D0IPC5_9FLAO</name>
<evidence type="ECO:0000256" key="1">
    <source>
        <dbReference type="ARBA" id="ARBA00004834"/>
    </source>
</evidence>
<evidence type="ECO:0000313" key="7">
    <source>
        <dbReference type="EMBL" id="TYA84217.1"/>
    </source>
</evidence>
<comment type="caution">
    <text evidence="7">The sequence shown here is derived from an EMBL/GenBank/DDBJ whole genome shotgun (WGS) entry which is preliminary data.</text>
</comment>
<dbReference type="PANTHER" id="PTHR43301:SF3">
    <property type="entry name" value="ARABINAN ENDO-1,5-ALPHA-L-ARABINOSIDASE A-RELATED"/>
    <property type="match status" value="1"/>
</dbReference>
<proteinExistence type="inferred from homology"/>
<dbReference type="AlphaFoldDB" id="A0A5D0IPC5"/>
<accession>A0A5D0IPC5</accession>
<dbReference type="EMBL" id="VSDQ01000409">
    <property type="protein sequence ID" value="TYA84217.1"/>
    <property type="molecule type" value="Genomic_DNA"/>
</dbReference>
<evidence type="ECO:0000256" key="5">
    <source>
        <dbReference type="RuleBase" id="RU361187"/>
    </source>
</evidence>
<comment type="similarity">
    <text evidence="2 5">Belongs to the glycosyl hydrolase 43 family.</text>
</comment>
<dbReference type="Proteomes" id="UP000323930">
    <property type="component" value="Unassembled WGS sequence"/>
</dbReference>
<feature type="chain" id="PRO_5022836676" evidence="6">
    <location>
        <begin position="24"/>
        <end position="411"/>
    </location>
</feature>
<dbReference type="Gene3D" id="2.115.10.20">
    <property type="entry name" value="Glycosyl hydrolase domain, family 43"/>
    <property type="match status" value="1"/>
</dbReference>
<dbReference type="InterPro" id="IPR023296">
    <property type="entry name" value="Glyco_hydro_beta-prop_sf"/>
</dbReference>
<organism evidence="7 8">
    <name type="scientific">Seonamhaeicola marinus</name>
    <dbReference type="NCBI Taxonomy" id="1912246"/>
    <lineage>
        <taxon>Bacteria</taxon>
        <taxon>Pseudomonadati</taxon>
        <taxon>Bacteroidota</taxon>
        <taxon>Flavobacteriia</taxon>
        <taxon>Flavobacteriales</taxon>
        <taxon>Flavobacteriaceae</taxon>
    </lineage>
</organism>
<evidence type="ECO:0000256" key="3">
    <source>
        <dbReference type="ARBA" id="ARBA00022801"/>
    </source>
</evidence>
<dbReference type="OrthoDB" id="1016412at2"/>
<keyword evidence="4 5" id="KW-0326">Glycosidase</keyword>
<dbReference type="InterPro" id="IPR050727">
    <property type="entry name" value="GH43_arabinanases"/>
</dbReference>
<dbReference type="PANTHER" id="PTHR43301">
    <property type="entry name" value="ARABINAN ENDO-1,5-ALPHA-L-ARABINOSIDASE"/>
    <property type="match status" value="1"/>
</dbReference>
<dbReference type="Pfam" id="PF04616">
    <property type="entry name" value="Glyco_hydro_43"/>
    <property type="match status" value="1"/>
</dbReference>
<dbReference type="SUPFAM" id="SSF75005">
    <property type="entry name" value="Arabinanase/levansucrase/invertase"/>
    <property type="match status" value="1"/>
</dbReference>
<dbReference type="GO" id="GO:0005975">
    <property type="term" value="P:carbohydrate metabolic process"/>
    <property type="evidence" value="ECO:0007669"/>
    <property type="project" value="InterPro"/>
</dbReference>
<evidence type="ECO:0000256" key="4">
    <source>
        <dbReference type="ARBA" id="ARBA00023295"/>
    </source>
</evidence>
<evidence type="ECO:0000256" key="6">
    <source>
        <dbReference type="SAM" id="SignalP"/>
    </source>
</evidence>
<evidence type="ECO:0000256" key="2">
    <source>
        <dbReference type="ARBA" id="ARBA00009865"/>
    </source>
</evidence>
<comment type="pathway">
    <text evidence="1">Glycan metabolism; L-arabinan degradation.</text>
</comment>
<dbReference type="GO" id="GO:0004553">
    <property type="term" value="F:hydrolase activity, hydrolyzing O-glycosyl compounds"/>
    <property type="evidence" value="ECO:0007669"/>
    <property type="project" value="InterPro"/>
</dbReference>
<gene>
    <name evidence="7" type="ORF">FUA24_06075</name>
</gene>